<accession>A0AAW1BQQ1</accession>
<feature type="compositionally biased region" description="Basic and acidic residues" evidence="1">
    <location>
        <begin position="8"/>
        <end position="19"/>
    </location>
</feature>
<dbReference type="InterPro" id="IPR021836">
    <property type="entry name" value="DUF3429"/>
</dbReference>
<dbReference type="PANTHER" id="PTHR15887:SF1">
    <property type="entry name" value="TRANSMEMBRANE PROTEIN 69"/>
    <property type="match status" value="1"/>
</dbReference>
<evidence type="ECO:0000256" key="2">
    <source>
        <dbReference type="SAM" id="Phobius"/>
    </source>
</evidence>
<evidence type="ECO:0000256" key="1">
    <source>
        <dbReference type="SAM" id="MobiDB-lite"/>
    </source>
</evidence>
<name>A0AAW1BQQ1_CROAD</name>
<dbReference type="Pfam" id="PF11911">
    <property type="entry name" value="DUF3429"/>
    <property type="match status" value="1"/>
</dbReference>
<feature type="transmembrane region" description="Helical" evidence="2">
    <location>
        <begin position="164"/>
        <end position="182"/>
    </location>
</feature>
<evidence type="ECO:0000313" key="4">
    <source>
        <dbReference type="Proteomes" id="UP001474421"/>
    </source>
</evidence>
<comment type="caution">
    <text evidence="3">The sequence shown here is derived from an EMBL/GenBank/DDBJ whole genome shotgun (WGS) entry which is preliminary data.</text>
</comment>
<feature type="region of interest" description="Disordered" evidence="1">
    <location>
        <begin position="1"/>
        <end position="22"/>
    </location>
</feature>
<gene>
    <name evidence="3" type="ORF">NXF25_009135</name>
</gene>
<keyword evidence="4" id="KW-1185">Reference proteome</keyword>
<dbReference type="EMBL" id="JAOTOJ010000003">
    <property type="protein sequence ID" value="KAK9404308.1"/>
    <property type="molecule type" value="Genomic_DNA"/>
</dbReference>
<reference evidence="3 4" key="1">
    <citation type="journal article" date="2024" name="Proc. Natl. Acad. Sci. U.S.A.">
        <title>The genetic regulatory architecture and epigenomic basis for age-related changes in rattlesnake venom.</title>
        <authorList>
            <person name="Hogan M.P."/>
            <person name="Holding M.L."/>
            <person name="Nystrom G.S."/>
            <person name="Colston T.J."/>
            <person name="Bartlett D.A."/>
            <person name="Mason A.J."/>
            <person name="Ellsworth S.A."/>
            <person name="Rautsaw R.M."/>
            <person name="Lawrence K.C."/>
            <person name="Strickland J.L."/>
            <person name="He B."/>
            <person name="Fraser P."/>
            <person name="Margres M.J."/>
            <person name="Gilbert D.M."/>
            <person name="Gibbs H.L."/>
            <person name="Parkinson C.L."/>
            <person name="Rokyta D.R."/>
        </authorList>
    </citation>
    <scope>NUCLEOTIDE SEQUENCE [LARGE SCALE GENOMIC DNA]</scope>
    <source>
        <strain evidence="3">DRR0105</strain>
    </source>
</reference>
<keyword evidence="2" id="KW-1133">Transmembrane helix</keyword>
<keyword evidence="2" id="KW-0472">Membrane</keyword>
<keyword evidence="2 3" id="KW-0812">Transmembrane</keyword>
<dbReference type="AlphaFoldDB" id="A0AAW1BQQ1"/>
<evidence type="ECO:0000313" key="3">
    <source>
        <dbReference type="EMBL" id="KAK9404308.1"/>
    </source>
</evidence>
<feature type="transmembrane region" description="Helical" evidence="2">
    <location>
        <begin position="132"/>
        <end position="152"/>
    </location>
</feature>
<dbReference type="Proteomes" id="UP001474421">
    <property type="component" value="Unassembled WGS sequence"/>
</dbReference>
<proteinExistence type="predicted"/>
<dbReference type="PANTHER" id="PTHR15887">
    <property type="entry name" value="TRANSMEMBRANE PROTEIN 69"/>
    <property type="match status" value="1"/>
</dbReference>
<organism evidence="3 4">
    <name type="scientific">Crotalus adamanteus</name>
    <name type="common">Eastern diamondback rattlesnake</name>
    <dbReference type="NCBI Taxonomy" id="8729"/>
    <lineage>
        <taxon>Eukaryota</taxon>
        <taxon>Metazoa</taxon>
        <taxon>Chordata</taxon>
        <taxon>Craniata</taxon>
        <taxon>Vertebrata</taxon>
        <taxon>Euteleostomi</taxon>
        <taxon>Lepidosauria</taxon>
        <taxon>Squamata</taxon>
        <taxon>Bifurcata</taxon>
        <taxon>Unidentata</taxon>
        <taxon>Episquamata</taxon>
        <taxon>Toxicofera</taxon>
        <taxon>Serpentes</taxon>
        <taxon>Colubroidea</taxon>
        <taxon>Viperidae</taxon>
        <taxon>Crotalinae</taxon>
        <taxon>Crotalus</taxon>
    </lineage>
</organism>
<sequence>MVSSSSHVNREGVTWRRGVEQQSENKVTDSKVRSVKMFRFIQRGFQIPSKIVHLQRFLQPRNNSCHFLLEYRQSFLSKLQLSKKPFLCTTKIQGFHSSTCSWNKKRPSELTSDNQDIRLVDLASLKDSPKPAIYVAASILFPFVSVPLVMAIQKASYPELAFAQIAYAASILSFLGGVRWGFSLPEGSPAKPDWLNLGNSIVPSIIAWITLLCKDLTTAGVMVIIGLMIALNNDLVLLPTYPNWFKALILILNLVAAFTIFVTLIYVNFYPERYLSFKLGETEDSK</sequence>
<protein>
    <submittedName>
        <fullName evidence="3">Transmembrane protein 69</fullName>
    </submittedName>
</protein>
<feature type="transmembrane region" description="Helical" evidence="2">
    <location>
        <begin position="247"/>
        <end position="269"/>
    </location>
</feature>